<organism evidence="9 10">
    <name type="scientific">Trichomalopsis sarcophagae</name>
    <dbReference type="NCBI Taxonomy" id="543379"/>
    <lineage>
        <taxon>Eukaryota</taxon>
        <taxon>Metazoa</taxon>
        <taxon>Ecdysozoa</taxon>
        <taxon>Arthropoda</taxon>
        <taxon>Hexapoda</taxon>
        <taxon>Insecta</taxon>
        <taxon>Pterygota</taxon>
        <taxon>Neoptera</taxon>
        <taxon>Endopterygota</taxon>
        <taxon>Hymenoptera</taxon>
        <taxon>Apocrita</taxon>
        <taxon>Proctotrupomorpha</taxon>
        <taxon>Chalcidoidea</taxon>
        <taxon>Pteromalidae</taxon>
        <taxon>Pteromalinae</taxon>
        <taxon>Trichomalopsis</taxon>
    </lineage>
</organism>
<comment type="caution">
    <text evidence="9">The sequence shown here is derived from an EMBL/GenBank/DDBJ whole genome shotgun (WGS) entry which is preliminary data.</text>
</comment>
<comment type="subcellular location">
    <subcellularLocation>
        <location evidence="1">Membrane</location>
        <topology evidence="1">Multi-pass membrane protein</topology>
    </subcellularLocation>
</comment>
<dbReference type="FunFam" id="3.40.50.300:FF:002470">
    <property type="entry name" value="ABC transporter, putative"/>
    <property type="match status" value="2"/>
</dbReference>
<keyword evidence="3" id="KW-0547">Nucleotide-binding</keyword>
<feature type="transmembrane region" description="Helical" evidence="7">
    <location>
        <begin position="1242"/>
        <end position="1262"/>
    </location>
</feature>
<evidence type="ECO:0000256" key="2">
    <source>
        <dbReference type="ARBA" id="ARBA00022692"/>
    </source>
</evidence>
<dbReference type="FunFam" id="3.40.50.300:FF:000436">
    <property type="entry name" value="ATP binding cassette subfamily A member 9"/>
    <property type="match status" value="2"/>
</dbReference>
<feature type="transmembrane region" description="Helical" evidence="7">
    <location>
        <begin position="222"/>
        <end position="241"/>
    </location>
</feature>
<feature type="transmembrane region" description="Helical" evidence="7">
    <location>
        <begin position="1139"/>
        <end position="1158"/>
    </location>
</feature>
<dbReference type="SUPFAM" id="SSF52540">
    <property type="entry name" value="P-loop containing nucleoside triphosphate hydrolases"/>
    <property type="match status" value="4"/>
</dbReference>
<dbReference type="InterPro" id="IPR003439">
    <property type="entry name" value="ABC_transporter-like_ATP-bd"/>
</dbReference>
<keyword evidence="5 7" id="KW-1133">Transmembrane helix</keyword>
<feature type="transmembrane region" description="Helical" evidence="7">
    <location>
        <begin position="2752"/>
        <end position="2774"/>
    </location>
</feature>
<feature type="transmembrane region" description="Helical" evidence="7">
    <location>
        <begin position="2891"/>
        <end position="2911"/>
    </location>
</feature>
<feature type="transmembrane region" description="Helical" evidence="7">
    <location>
        <begin position="1063"/>
        <end position="1090"/>
    </location>
</feature>
<feature type="transmembrane region" description="Helical" evidence="7">
    <location>
        <begin position="2786"/>
        <end position="2810"/>
    </location>
</feature>
<evidence type="ECO:0000256" key="7">
    <source>
        <dbReference type="SAM" id="Phobius"/>
    </source>
</evidence>
<feature type="domain" description="ABC transporter" evidence="8">
    <location>
        <begin position="2985"/>
        <end position="3215"/>
    </location>
</feature>
<dbReference type="GO" id="GO:0016020">
    <property type="term" value="C:membrane"/>
    <property type="evidence" value="ECO:0007669"/>
    <property type="project" value="UniProtKB-SubCell"/>
</dbReference>
<feature type="transmembrane region" description="Helical" evidence="7">
    <location>
        <begin position="1975"/>
        <end position="1996"/>
    </location>
</feature>
<feature type="domain" description="ABC transporter" evidence="8">
    <location>
        <begin position="1347"/>
        <end position="1577"/>
    </location>
</feature>
<feature type="transmembrane region" description="Helical" evidence="7">
    <location>
        <begin position="333"/>
        <end position="354"/>
    </location>
</feature>
<feature type="transmembrane region" description="Helical" evidence="7">
    <location>
        <begin position="262"/>
        <end position="285"/>
    </location>
</feature>
<accession>A0A232FGU3</accession>
<dbReference type="PROSITE" id="PS00211">
    <property type="entry name" value="ABC_TRANSPORTER_1"/>
    <property type="match status" value="4"/>
</dbReference>
<reference evidence="9 10" key="1">
    <citation type="journal article" date="2017" name="Curr. Biol.">
        <title>The Evolution of Venom by Co-option of Single-Copy Genes.</title>
        <authorList>
            <person name="Martinson E.O."/>
            <person name="Mrinalini"/>
            <person name="Kelkar Y.D."/>
            <person name="Chang C.H."/>
            <person name="Werren J.H."/>
        </authorList>
    </citation>
    <scope>NUCLEOTIDE SEQUENCE [LARGE SCALE GENOMIC DNA]</scope>
    <source>
        <strain evidence="9 10">Alberta</strain>
        <tissue evidence="9">Whole body</tissue>
    </source>
</reference>
<feature type="transmembrane region" description="Helical" evidence="7">
    <location>
        <begin position="2822"/>
        <end position="2840"/>
    </location>
</feature>
<feature type="domain" description="ABC transporter" evidence="8">
    <location>
        <begin position="488"/>
        <end position="726"/>
    </location>
</feature>
<dbReference type="GO" id="GO:0016887">
    <property type="term" value="F:ATP hydrolysis activity"/>
    <property type="evidence" value="ECO:0007669"/>
    <property type="project" value="InterPro"/>
</dbReference>
<feature type="transmembrane region" description="Helical" evidence="7">
    <location>
        <begin position="1021"/>
        <end position="1042"/>
    </location>
</feature>
<dbReference type="OrthoDB" id="10255969at2759"/>
<name>A0A232FGU3_9HYME</name>
<feature type="transmembrane region" description="Helical" evidence="7">
    <location>
        <begin position="1102"/>
        <end position="1127"/>
    </location>
</feature>
<dbReference type="InterPro" id="IPR027417">
    <property type="entry name" value="P-loop_NTPase"/>
</dbReference>
<evidence type="ECO:0000313" key="10">
    <source>
        <dbReference type="Proteomes" id="UP000215335"/>
    </source>
</evidence>
<dbReference type="EMBL" id="NNAY01000260">
    <property type="protein sequence ID" value="OXU29659.1"/>
    <property type="molecule type" value="Genomic_DNA"/>
</dbReference>
<dbReference type="InterPro" id="IPR017871">
    <property type="entry name" value="ABC_transporter-like_CS"/>
</dbReference>
<dbReference type="InterPro" id="IPR013525">
    <property type="entry name" value="ABC2_TM"/>
</dbReference>
<dbReference type="GO" id="GO:0005524">
    <property type="term" value="F:ATP binding"/>
    <property type="evidence" value="ECO:0007669"/>
    <property type="project" value="UniProtKB-KW"/>
</dbReference>
<evidence type="ECO:0000313" key="9">
    <source>
        <dbReference type="EMBL" id="OXU29659.1"/>
    </source>
</evidence>
<dbReference type="InterPro" id="IPR003593">
    <property type="entry name" value="AAA+_ATPase"/>
</dbReference>
<feature type="transmembrane region" description="Helical" evidence="7">
    <location>
        <begin position="1868"/>
        <end position="1889"/>
    </location>
</feature>
<dbReference type="PROSITE" id="PS50893">
    <property type="entry name" value="ABC_TRANSPORTER_2"/>
    <property type="match status" value="4"/>
</dbReference>
<feature type="transmembrane region" description="Helical" evidence="7">
    <location>
        <begin position="305"/>
        <end position="326"/>
    </location>
</feature>
<dbReference type="PANTHER" id="PTHR19229:SF250">
    <property type="entry name" value="ABC TRANSPORTER DOMAIN-CONTAINING PROTEIN-RELATED"/>
    <property type="match status" value="1"/>
</dbReference>
<evidence type="ECO:0000256" key="1">
    <source>
        <dbReference type="ARBA" id="ARBA00004141"/>
    </source>
</evidence>
<dbReference type="SMART" id="SM00382">
    <property type="entry name" value="AAA"/>
    <property type="match status" value="4"/>
</dbReference>
<dbReference type="GO" id="GO:0140359">
    <property type="term" value="F:ABC-type transporter activity"/>
    <property type="evidence" value="ECO:0007669"/>
    <property type="project" value="InterPro"/>
</dbReference>
<dbReference type="GO" id="GO:0005319">
    <property type="term" value="F:lipid transporter activity"/>
    <property type="evidence" value="ECO:0007669"/>
    <property type="project" value="TreeGrafter"/>
</dbReference>
<dbReference type="Pfam" id="PF12698">
    <property type="entry name" value="ABC2_membrane_3"/>
    <property type="match status" value="2"/>
</dbReference>
<evidence type="ECO:0000259" key="8">
    <source>
        <dbReference type="PROSITE" id="PS50893"/>
    </source>
</evidence>
<protein>
    <recommendedName>
        <fullName evidence="8">ABC transporter domain-containing protein</fullName>
    </recommendedName>
</protein>
<dbReference type="NCBIfam" id="NF010167">
    <property type="entry name" value="PRK13648.1"/>
    <property type="match status" value="4"/>
</dbReference>
<feature type="transmembrane region" description="Helical" evidence="7">
    <location>
        <begin position="1909"/>
        <end position="1933"/>
    </location>
</feature>
<keyword evidence="6 7" id="KW-0472">Membrane</keyword>
<evidence type="ECO:0000256" key="4">
    <source>
        <dbReference type="ARBA" id="ARBA00022840"/>
    </source>
</evidence>
<keyword evidence="10" id="KW-1185">Reference proteome</keyword>
<dbReference type="Gene3D" id="3.40.50.300">
    <property type="entry name" value="P-loop containing nucleotide triphosphate hydrolases"/>
    <property type="match status" value="4"/>
</dbReference>
<evidence type="ECO:0000256" key="5">
    <source>
        <dbReference type="ARBA" id="ARBA00022989"/>
    </source>
</evidence>
<evidence type="ECO:0000256" key="6">
    <source>
        <dbReference type="ARBA" id="ARBA00023136"/>
    </source>
</evidence>
<feature type="transmembrane region" description="Helical" evidence="7">
    <location>
        <begin position="26"/>
        <end position="45"/>
    </location>
</feature>
<feature type="transmembrane region" description="Helical" evidence="7">
    <location>
        <begin position="1178"/>
        <end position="1198"/>
    </location>
</feature>
<sequence>MLAEKLRIFNTLVYKNFLVRKRQWKVGLFVEIVVMLLLFLFVWFIRNEANPPLSFSINSTEIFPLESKHSFLPEKGQPLLVVPRSKFITSYMNRVHRCLEGGKRRIKLKEFETEEKMLNEKDCWNRPIAVIFKNQSIDLTSTHLDYKIRMYDSLPNFKYTSFGRRHIDPFKSGFAGLQLCLDETFIKMKEKKHSLKMEIVAQELPVPPHFQPSEADEIMNTVFSAFAVMAFMIPLCIETSFASDEKFLGINVLMAMNGVSNCINLLSWLVTGLIFSIFYTVPIVILMNFTTAEDAFPYLYHGNSILFWLVLTVHVGHLITFGMHISAYFKRSLFVVTGILILYVGSIAISKYGIKESAFRIVPYLGMFFPNILLFRACEEVNYYESIRRGIQFSNMFRVGNSAYGTEGSIGMILILSTLGSIFHFIMANYVYATNPGKYGVKKSPFFFLKLLKTSSALHDNSEVEKFDCSSSSKLFESVTENVYSPGIQIRNLKKHYSTGLFNKEKVHALKGISVDFYQKQITALLGHNGAGKTTMMSILTGMISPTEGLVLINGKNIKDDADEIMSEMGLCPQENMVFPSLSVSEQLTIFAMLKNKNKPKSIVEGQVTSYMQKLKLFEKRNALPKELSGGQKRRVCLGMALVGDPNTVILDEPTSGLDPESRRDIWDILLKMRGEKTILISTHDMEEADILGDRIAIVHSGTLRSYGTSMFLKKTLGQGNVEVTLSTESWCDPEKIQSHLDSPSTIVNADGSTIQLSIPNTPELPDSLDKLESNKSELGITGMSVSLITLEQVFLKVAQDNEDNTQTREVFVDTTTKLKGFELFLHAAMGLLYKKMTYTIKNSSAFFVMLGLLAILMVCIAFILMEHFSNEIEIVPLNLEMYDDANVLYRADSKYNACGEYYKEIAEEFNGNAIKDENTNTTFVNALLNVGEENYASYSYRMIAAGEFIHRRNALRARTLYNSIQATYALPISINLLTNALLKAFLGDDYSITVEAQELPHGDMVDRIIRRTFGLEIVEVVIVPMIFVFFFYPLVALFVIHPMKEASTNIKHLQRMTGASGLGYWGTMFLFDFIVMLILIALTIVGFVVMDAVLDLRMFNAIAILIITSLLLLFTINVLPLIYAITFSDKTISAAIKVLSLLPLGLVIIEAVIAGIVEELGGYSDTFNTIRPIQKFVFLLTPYISLFQGLVAFFTAARNHGNCERLSSTIKRPIHQCRAYKCINGICKNPPNYFGNFEKDVALETSILCLCLTIILYFGLLCILEEKWIQRFIVKISGGKPGNIDETFEAQVKKTKHNIGFEVSKIRSREQDPNFIEERVNEKTEGTSNGTTETQPDNDEAKKHVFIAYELRKLYGSFAAVQDISFGVCKGECFGLLGVNGAGKSTTFKMITGDEIPNSGVMYLNKTEISKNRHRYLSQMGYCPQNDAIIRSLNSYDHLRLFARLRGITEREVETEVKKWIDRLNLNACASQPSGTYSGGNKRRLNIAMALIGLPNLVLLDEPTTGVDPAARRSLWNVIQSCQSSGQAVILTSHSMEECEALCNKLAIMVDGKFECIGASQELKQRFGAGYNVQLKLNPETPADEVNLIKEYMNNAFDCTITDENSGYLMYHLTSSNLTWRRMYDVIGELKNRYPSIEDFAVLSSTLEQLFLAFARSANKSEQKLRVFKLLLYKDFLVRKRHWKLGLFVEIAIPLLLFVSVWGLRNLSVQTSPNANFDSSITYPVEERYEFLPIPGTKIYVVPDNPFITLYMNETVEDMSLLVDYSYQRAVNEKVIAVIFKNDSMDSTTTHLDYKILLDEKVPQEIYKGLLSRPAFRNGFVGLQLCLDESFIVMKAKNDSPRMHMNMQQIPYPPHVEPDKIDKIYRVVFCAFAILAFLVPLCIETSYASEEKFLGINVLMAMNGVPNYLNLLSWLLTGLIFSLTYIVPVTILVNLTSTDNAVPFLYYGNSFLFWLIFTMHFVHLVTFGMHVSAYFTRSSFVVTGLLILYIGSAVLAKKGFEDDASKIVPYFGIIFPNVLLFRACEEINYYESMMKGIQFDNLFRVGEHQYGTAGSIGMILIFSMLGSIFHFIMANYIYAINPGKYGVKKSPFFFLKFLRRSNISIDNPEVEKFDCNSSKLFETVAGNVFTPGIQIRNLKKSYNTGLFSGEKVHALKGISVDFYQKQITALLGHNGAGKTTMMSILTGMISPSQGLVLINGKNIKDDTDEIMRDIGLCPQENMFFPSLSIAEQLTFFALLKSESQSRSLVKSQVTIFMQKLKLFEKRNALPKQLSGGQKRRVCLGMALVGDSSTIILDEPTSGLDPESRRDIWDILLKLRGEKTILISTHDMEEADILGDRVAIVHAGSLRSYGTSMFLKKILGQGNVEVTMSIESWCEPSKICNYLGSQSEIISTDGSKIQLSIPQSPTLPDLLDKLEINKKDLGITGMSVSLITLEQVFLKVTQDNNENNLREAFIDTTKKLTGRDLFVHVATGLLRKKLTYTVRNVSTLLIMLILLFIPMFCIGFILMDHFPGDDVPDPITIKLDMYHDGKTCYRSNEKAKAFGDNYEVVTKESYGKVIENLDENISFMSALLKFGQDNPAIYDFHLIAGAEFISENDVLNATALYNGIETIYSLPISVNLLTNTLLKTLVSPEYSISLETQQFPQKQDTEIDVLMITVSEPIETFFVPIIFLFFFYPLVALFVIHPLKETLTNIKHLQRMTGASCFQYWGSMFLFDFGVMLIMIALAVISLVLIDAVLGLEMLRSCEIFILIILFVLFAVNILPLVYNFSFSGKGTSTAIKLLSLLPLGLMETVMTIVTLMFQGYSKTMNIIRPIQKTIFLLTPYVSFFHGLIAFFRGTRHYGNCIRISRMINQTKMEHFPHCKDLNCINGTCAEPPIMFTKFKEDIALETSILTLCLTPILYFGLLCILEHKLIHRLIVRIRRNKLDKSDEAFEEQVKKVKQDVAFEVSRIKSRESDPSFGKEDIEKINGDNDDTKKHAFLAFELRKLYGNFVAVQDISFGVAQGECFGLLGVNGAGKSTTFKVVTGEEIPHDGEMYLNHIDMIKYGKHFLSQMGYCPQNDAIIKSVNAYDHLCLFARLRGIPESQVETEVRKWIDRLKLNFCASQPSGTYSGGNKRRLNIAMALIGKPNLVLLDEPTTGVDPAARRSLWNVIQSCQTAGQAVILTSHSMEECEALCNRLAIMVDGKFECIGPSQELKQRFGAGYNIQLKLDPEAPQNEISNIKDDMNKAFDCEVMDENSPFCNLLLQGYLMYHLKSTDLTWRRMYDVVDDLKTKYSSIQDFSVLSSTLEQLFLVFARSANKSERKA</sequence>
<feature type="transmembrane region" description="Helical" evidence="7">
    <location>
        <begin position="2489"/>
        <end position="2511"/>
    </location>
</feature>
<dbReference type="Proteomes" id="UP000215335">
    <property type="component" value="Unassembled WGS sequence"/>
</dbReference>
<feature type="transmembrane region" description="Helical" evidence="7">
    <location>
        <begin position="845"/>
        <end position="866"/>
    </location>
</feature>
<feature type="transmembrane region" description="Helical" evidence="7">
    <location>
        <begin position="410"/>
        <end position="433"/>
    </location>
</feature>
<dbReference type="PANTHER" id="PTHR19229">
    <property type="entry name" value="ATP-BINDING CASSETTE TRANSPORTER SUBFAMILY A ABCA"/>
    <property type="match status" value="1"/>
</dbReference>
<dbReference type="CDD" id="cd03263">
    <property type="entry name" value="ABC_subfamily_A"/>
    <property type="match status" value="4"/>
</dbReference>
<dbReference type="InterPro" id="IPR056264">
    <property type="entry name" value="R2_ABCA1-4-like"/>
</dbReference>
<dbReference type="InterPro" id="IPR026082">
    <property type="entry name" value="ABCA"/>
</dbReference>
<feature type="transmembrane region" description="Helical" evidence="7">
    <location>
        <begin position="2008"/>
        <end position="2024"/>
    </location>
</feature>
<feature type="transmembrane region" description="Helical" evidence="7">
    <location>
        <begin position="1945"/>
        <end position="1963"/>
    </location>
</feature>
<feature type="transmembrane region" description="Helical" evidence="7">
    <location>
        <begin position="2669"/>
        <end position="2691"/>
    </location>
</feature>
<dbReference type="Pfam" id="PF00005">
    <property type="entry name" value="ABC_tran"/>
    <property type="match status" value="4"/>
</dbReference>
<evidence type="ECO:0000256" key="3">
    <source>
        <dbReference type="ARBA" id="ARBA00022741"/>
    </source>
</evidence>
<feature type="transmembrane region" description="Helical" evidence="7">
    <location>
        <begin position="2712"/>
        <end position="2740"/>
    </location>
</feature>
<feature type="transmembrane region" description="Helical" evidence="7">
    <location>
        <begin position="1686"/>
        <end position="1705"/>
    </location>
</feature>
<feature type="transmembrane region" description="Helical" evidence="7">
    <location>
        <begin position="2057"/>
        <end position="2080"/>
    </location>
</feature>
<gene>
    <name evidence="9" type="ORF">TSAR_000828</name>
</gene>
<dbReference type="Pfam" id="PF23321">
    <property type="entry name" value="R1_ABCA1"/>
    <property type="match status" value="1"/>
</dbReference>
<keyword evidence="4" id="KW-0067">ATP-binding</keyword>
<keyword evidence="2 7" id="KW-0812">Transmembrane</keyword>
<proteinExistence type="predicted"/>
<feature type="domain" description="ABC transporter" evidence="8">
    <location>
        <begin position="2134"/>
        <end position="2372"/>
    </location>
</feature>
<dbReference type="STRING" id="543379.A0A232FGU3"/>